<reference evidence="1 2" key="1">
    <citation type="submission" date="2019-08" db="EMBL/GenBank/DDBJ databases">
        <title>Whole genome of Aphis craccivora.</title>
        <authorList>
            <person name="Voronova N.V."/>
            <person name="Shulinski R.S."/>
            <person name="Bandarenka Y.V."/>
            <person name="Zhorov D.G."/>
            <person name="Warner D."/>
        </authorList>
    </citation>
    <scope>NUCLEOTIDE SEQUENCE [LARGE SCALE GENOMIC DNA]</scope>
    <source>
        <strain evidence="1">180601</strain>
        <tissue evidence="1">Whole Body</tissue>
    </source>
</reference>
<name>A0A6G0W0N8_APHCR</name>
<dbReference type="PANTHER" id="PTHR36688">
    <property type="entry name" value="ENDO/EXONUCLEASE/PHOSPHATASE DOMAIN-CONTAINING PROTEIN"/>
    <property type="match status" value="1"/>
</dbReference>
<comment type="caution">
    <text evidence="1">The sequence shown here is derived from an EMBL/GenBank/DDBJ whole genome shotgun (WGS) entry which is preliminary data.</text>
</comment>
<evidence type="ECO:0000313" key="2">
    <source>
        <dbReference type="Proteomes" id="UP000478052"/>
    </source>
</evidence>
<dbReference type="EMBL" id="VUJU01009828">
    <property type="protein sequence ID" value="KAF0717384.1"/>
    <property type="molecule type" value="Genomic_DNA"/>
</dbReference>
<keyword evidence="2" id="KW-1185">Reference proteome</keyword>
<accession>A0A6G0W0N8</accession>
<sequence>MGRVRVKEHKSVYIALTVPNVLRYENDPFNLDTIKEGERLLENITEVRRTNWHKLLNNVDMKHSSSKAWGLIKKLDCDPSKPKTRISAVTANQVAHQLLINGRTNKKKEKKKNHRYISDGKQCEGESILRDYFSPLELQTAIDELKNRKAAGVDDICTEQIKNLGPIAKKWLLDLFNNIKNTEQIPKIWRKSKIIALLKPGKTPDDPKNFRPISLL</sequence>
<protein>
    <recommendedName>
        <fullName evidence="3">RNA-directed DNA polymerase from mobile element jockey</fullName>
    </recommendedName>
</protein>
<gene>
    <name evidence="1" type="ORF">FWK35_00032055</name>
</gene>
<dbReference type="PANTHER" id="PTHR36688:SF1">
    <property type="entry name" value="ENDONUCLEASE_EXONUCLEASE_PHOSPHATASE DOMAIN-CONTAINING PROTEIN"/>
    <property type="match status" value="1"/>
</dbReference>
<dbReference type="InterPro" id="IPR052560">
    <property type="entry name" value="RdDP_mobile_element"/>
</dbReference>
<feature type="non-terminal residue" evidence="1">
    <location>
        <position position="216"/>
    </location>
</feature>
<evidence type="ECO:0008006" key="3">
    <source>
        <dbReference type="Google" id="ProtNLM"/>
    </source>
</evidence>
<dbReference type="OrthoDB" id="6621432at2759"/>
<dbReference type="Proteomes" id="UP000478052">
    <property type="component" value="Unassembled WGS sequence"/>
</dbReference>
<dbReference type="AlphaFoldDB" id="A0A6G0W0N8"/>
<evidence type="ECO:0000313" key="1">
    <source>
        <dbReference type="EMBL" id="KAF0717384.1"/>
    </source>
</evidence>
<proteinExistence type="predicted"/>
<organism evidence="1 2">
    <name type="scientific">Aphis craccivora</name>
    <name type="common">Cowpea aphid</name>
    <dbReference type="NCBI Taxonomy" id="307492"/>
    <lineage>
        <taxon>Eukaryota</taxon>
        <taxon>Metazoa</taxon>
        <taxon>Ecdysozoa</taxon>
        <taxon>Arthropoda</taxon>
        <taxon>Hexapoda</taxon>
        <taxon>Insecta</taxon>
        <taxon>Pterygota</taxon>
        <taxon>Neoptera</taxon>
        <taxon>Paraneoptera</taxon>
        <taxon>Hemiptera</taxon>
        <taxon>Sternorrhyncha</taxon>
        <taxon>Aphidomorpha</taxon>
        <taxon>Aphidoidea</taxon>
        <taxon>Aphididae</taxon>
        <taxon>Aphidini</taxon>
        <taxon>Aphis</taxon>
        <taxon>Aphis</taxon>
    </lineage>
</organism>